<dbReference type="InterPro" id="IPR051796">
    <property type="entry name" value="ISF_SsuE-like"/>
</dbReference>
<evidence type="ECO:0000259" key="3">
    <source>
        <dbReference type="Pfam" id="PF03358"/>
    </source>
</evidence>
<dbReference type="SUPFAM" id="SSF52218">
    <property type="entry name" value="Flavoproteins"/>
    <property type="match status" value="1"/>
</dbReference>
<gene>
    <name evidence="4" type="ORF">ASN18_2177</name>
</gene>
<keyword evidence="5" id="KW-1185">Reference proteome</keyword>
<dbReference type="PANTHER" id="PTHR43278">
    <property type="entry name" value="NAD(P)H-DEPENDENT FMN-CONTAINING OXIDOREDUCTASE YWQN-RELATED"/>
    <property type="match status" value="1"/>
</dbReference>
<keyword evidence="1" id="KW-0285">Flavoprotein</keyword>
<name>A0ABR5SI62_9BACT</name>
<evidence type="ECO:0000256" key="1">
    <source>
        <dbReference type="ARBA" id="ARBA00022630"/>
    </source>
</evidence>
<sequence length="261" mass="29125">MKIIAVMGSPRGKGAGYQIVRMIEEKMKTMGSTDFEYLFLKDLNLKLCTGCYTCLSAGENRCPLIKDDRAVVEQKLLAADGVILSSPMYVLNVSWLMKNFIDRFAYTTHRPKFHRQKVLSIVNMGGDNPEITLSLLKNALAGSQIVHELGIATPPWAQTQRAVTRKEQAIDEAAKKFYSACLNTTLPIPKLKDLISFHIMQKIFLKCRQYLPADYEFYNGKGYYYDTSINPVKAAAAKAIAGVTMNMMKDLGPGSVPWPAP</sequence>
<evidence type="ECO:0000256" key="2">
    <source>
        <dbReference type="ARBA" id="ARBA00022643"/>
    </source>
</evidence>
<dbReference type="InterPro" id="IPR005025">
    <property type="entry name" value="FMN_Rdtase-like_dom"/>
</dbReference>
<feature type="domain" description="NADPH-dependent FMN reductase-like" evidence="3">
    <location>
        <begin position="1"/>
        <end position="128"/>
    </location>
</feature>
<dbReference type="Pfam" id="PF03358">
    <property type="entry name" value="FMN_red"/>
    <property type="match status" value="1"/>
</dbReference>
<evidence type="ECO:0000313" key="5">
    <source>
        <dbReference type="Proteomes" id="UP000060487"/>
    </source>
</evidence>
<dbReference type="Proteomes" id="UP000060487">
    <property type="component" value="Unassembled WGS sequence"/>
</dbReference>
<dbReference type="RefSeq" id="WP_085052779.1">
    <property type="nucleotide sequence ID" value="NZ_LNQR01000076.1"/>
</dbReference>
<comment type="caution">
    <text evidence="4">The sequence shown here is derived from an EMBL/GenBank/DDBJ whole genome shotgun (WGS) entry which is preliminary data.</text>
</comment>
<reference evidence="4 5" key="1">
    <citation type="submission" date="2015-11" db="EMBL/GenBank/DDBJ databases">
        <authorList>
            <person name="Lin W."/>
        </authorList>
    </citation>
    <scope>NUCLEOTIDE SEQUENCE [LARGE SCALE GENOMIC DNA]</scope>
    <source>
        <strain evidence="4 5">HCH-1</strain>
    </source>
</reference>
<proteinExistence type="predicted"/>
<dbReference type="InterPro" id="IPR029039">
    <property type="entry name" value="Flavoprotein-like_sf"/>
</dbReference>
<protein>
    <submittedName>
        <fullName evidence="4">NADPH-dependent FMN reductase</fullName>
    </submittedName>
</protein>
<dbReference type="Gene3D" id="3.40.50.360">
    <property type="match status" value="1"/>
</dbReference>
<evidence type="ECO:0000313" key="4">
    <source>
        <dbReference type="EMBL" id="KWT83489.1"/>
    </source>
</evidence>
<dbReference type="PANTHER" id="PTHR43278:SF2">
    <property type="entry name" value="IRON-SULFUR FLAVOPROTEIN"/>
    <property type="match status" value="1"/>
</dbReference>
<keyword evidence="2" id="KW-0288">FMN</keyword>
<dbReference type="EMBL" id="LNQR01000076">
    <property type="protein sequence ID" value="KWT83489.1"/>
    <property type="molecule type" value="Genomic_DNA"/>
</dbReference>
<organism evidence="4 5">
    <name type="scientific">Candidatus Magnetominusculus xianensis</name>
    <dbReference type="NCBI Taxonomy" id="1748249"/>
    <lineage>
        <taxon>Bacteria</taxon>
        <taxon>Pseudomonadati</taxon>
        <taxon>Nitrospirota</taxon>
        <taxon>Nitrospiria</taxon>
        <taxon>Nitrospirales</taxon>
        <taxon>Nitrospiraceae</taxon>
        <taxon>Candidatus Magnetominusculus</taxon>
    </lineage>
</organism>
<accession>A0ABR5SI62</accession>